<dbReference type="GO" id="GO:0008289">
    <property type="term" value="F:lipid binding"/>
    <property type="evidence" value="ECO:0007669"/>
    <property type="project" value="UniProtKB-KW"/>
</dbReference>
<evidence type="ECO:0000256" key="2">
    <source>
        <dbReference type="ARBA" id="ARBA00006648"/>
    </source>
</evidence>
<evidence type="ECO:0000256" key="3">
    <source>
        <dbReference type="ARBA" id="ARBA00022525"/>
    </source>
</evidence>
<evidence type="ECO:0000256" key="1">
    <source>
        <dbReference type="ARBA" id="ARBA00004613"/>
    </source>
</evidence>
<dbReference type="AlphaFoldDB" id="A0AA36G9C4"/>
<keyword evidence="6" id="KW-0446">Lipid-binding</keyword>
<gene>
    <name evidence="8" type="ORF">MSPICULIGERA_LOCUS18579</name>
</gene>
<comment type="caution">
    <text evidence="8">The sequence shown here is derived from an EMBL/GenBank/DDBJ whole genome shotgun (WGS) entry which is preliminary data.</text>
</comment>
<keyword evidence="5" id="KW-0175">Coiled coil</keyword>
<keyword evidence="4 7" id="KW-0732">Signal</keyword>
<name>A0AA36G9C4_9BILA</name>
<dbReference type="Gene3D" id="1.20.120.1100">
    <property type="match status" value="1"/>
</dbReference>
<sequence>MRVIIIAALLAVVAHSRPASSAGNEMKDLMDQLKFDIDEMLPKELTEHFSSDLSDFLKSLDFMDLMSMMMLAKEKENLKTPDQLLQAIKRANPNTYEKVNKLVEAYKKRYDALTPGAKKFFEGSEGSGSGSFVKIEILSKVTETGALDEKERRLKKGQEEFKKLADEDKESIQKQLPFIYKVLSDPEFIDNLKPLLEKKAKEQMSMES</sequence>
<accession>A0AA36G9C4</accession>
<organism evidence="8 9">
    <name type="scientific">Mesorhabditis spiculigera</name>
    <dbReference type="NCBI Taxonomy" id="96644"/>
    <lineage>
        <taxon>Eukaryota</taxon>
        <taxon>Metazoa</taxon>
        <taxon>Ecdysozoa</taxon>
        <taxon>Nematoda</taxon>
        <taxon>Chromadorea</taxon>
        <taxon>Rhabditida</taxon>
        <taxon>Rhabditina</taxon>
        <taxon>Rhabditomorpha</taxon>
        <taxon>Rhabditoidea</taxon>
        <taxon>Rhabditidae</taxon>
        <taxon>Mesorhabditinae</taxon>
        <taxon>Mesorhabditis</taxon>
    </lineage>
</organism>
<feature type="signal peptide" evidence="7">
    <location>
        <begin position="1"/>
        <end position="21"/>
    </location>
</feature>
<keyword evidence="9" id="KW-1185">Reference proteome</keyword>
<evidence type="ECO:0000256" key="6">
    <source>
        <dbReference type="ARBA" id="ARBA00023121"/>
    </source>
</evidence>
<evidence type="ECO:0000256" key="5">
    <source>
        <dbReference type="ARBA" id="ARBA00023054"/>
    </source>
</evidence>
<proteinExistence type="inferred from homology"/>
<protein>
    <submittedName>
        <fullName evidence="8">Uncharacterized protein</fullName>
    </submittedName>
</protein>
<feature type="chain" id="PRO_5041237009" evidence="7">
    <location>
        <begin position="22"/>
        <end position="208"/>
    </location>
</feature>
<dbReference type="Pfam" id="PF05823">
    <property type="entry name" value="Gp-FAR-1"/>
    <property type="match status" value="1"/>
</dbReference>
<comment type="subcellular location">
    <subcellularLocation>
        <location evidence="1">Secreted</location>
    </subcellularLocation>
</comment>
<reference evidence="8" key="1">
    <citation type="submission" date="2023-06" db="EMBL/GenBank/DDBJ databases">
        <authorList>
            <person name="Delattre M."/>
        </authorList>
    </citation>
    <scope>NUCLEOTIDE SEQUENCE</scope>
    <source>
        <strain evidence="8">AF72</strain>
    </source>
</reference>
<evidence type="ECO:0000313" key="9">
    <source>
        <dbReference type="Proteomes" id="UP001177023"/>
    </source>
</evidence>
<dbReference type="Proteomes" id="UP001177023">
    <property type="component" value="Unassembled WGS sequence"/>
</dbReference>
<feature type="non-terminal residue" evidence="8">
    <location>
        <position position="208"/>
    </location>
</feature>
<evidence type="ECO:0000313" key="8">
    <source>
        <dbReference type="EMBL" id="CAJ0580381.1"/>
    </source>
</evidence>
<dbReference type="GO" id="GO:0005576">
    <property type="term" value="C:extracellular region"/>
    <property type="evidence" value="ECO:0007669"/>
    <property type="project" value="UniProtKB-SubCell"/>
</dbReference>
<dbReference type="EMBL" id="CATQJA010002659">
    <property type="protein sequence ID" value="CAJ0580381.1"/>
    <property type="molecule type" value="Genomic_DNA"/>
</dbReference>
<comment type="similarity">
    <text evidence="2">Belongs to the fatty-acid and retinol-binding protein (FARBP) family.</text>
</comment>
<evidence type="ECO:0000256" key="4">
    <source>
        <dbReference type="ARBA" id="ARBA00022729"/>
    </source>
</evidence>
<dbReference type="InterPro" id="IPR008632">
    <property type="entry name" value="Gp-FAR-1"/>
</dbReference>
<keyword evidence="3" id="KW-0964">Secreted</keyword>
<evidence type="ECO:0000256" key="7">
    <source>
        <dbReference type="SAM" id="SignalP"/>
    </source>
</evidence>